<proteinExistence type="predicted"/>
<dbReference type="SUPFAM" id="SSF81901">
    <property type="entry name" value="HCP-like"/>
    <property type="match status" value="3"/>
</dbReference>
<sequence length="842" mass="95668">MGTFNVEYLNYVSQIANDSMSLTEHAEEFINKNDYSDPHTWYKAHAVCMLAEQIGKDNDTIVRLYDQLFEESNCIHSAMRLNDADYALWFDDVKELNRLFIDKGYARAYGYQYELFERGRYGFKDTEFCKELLDKGTAAGDDYCQIYMGNCKYYGLFGYEENKEEGYRLIKEIVDKTGSDLSKIFLLNLESRASESAEEMWAVIQKNDELINGKKKAMYVLADYYLREGEDKKAMDTLSEGIANDSPFCNYLMGLLTVNGRFAEHGQTEEQGRQYLATAFDYGVIYAGFIQGYYYLYPVNGGDNDFEKAIPQLEFAAKYNSPEALLELAMLYLYHNDYKDIEKGISYLDRAISEDFVKALAEKAYVLLDYDQVERNVEEGKRLLELAMEKGNDYAPYRLGLGYQNAEFEEESDYEKALYLYELAAERGNLSGIEMAGRYNRYGYTGEAYPEKALAHYRRGVEEFGSDYCRVELAMMLTNGEGTEANAAEAEKLYLEALDNGYIYAAMRLGLIYEDGYLGEAYPEKAREYYAIAADGDNPVAESVYHLGRCYRYGIGGEEDHAKAFELFEKALELGFMDSNVDMALAYEEGTCGKEANPEKAIEYMTAAAEAGIGYAQYKLGCYYTYGYGMDVNLAEGKKWLMAAVDNGSPLAMLTMGDYYLYGYEEGEAYDPAFEFYKVAEERGYISEGLGICYQFGIGTEKDEKMAFNCYKMAAERGYDSAIYRLGQAYYFGIGTDKDRVEAFHYLKQVADRGNMDAAGYIGIMLVKGDGAEVDQEYGVSYLIQAAEADNDYAQYELGNCYLKGDGVEQSDDLAMEWYSKAAENGNEDAQKIIGGPRKRRR</sequence>
<dbReference type="Gene3D" id="1.25.40.10">
    <property type="entry name" value="Tetratricopeptide repeat domain"/>
    <property type="match status" value="4"/>
</dbReference>
<gene>
    <name evidence="1" type="ORF">GJV76_01935</name>
</gene>
<dbReference type="PANTHER" id="PTHR11102:SF160">
    <property type="entry name" value="ERAD-ASSOCIATED E3 UBIQUITIN-PROTEIN LIGASE COMPONENT HRD3"/>
    <property type="match status" value="1"/>
</dbReference>
<dbReference type="OrthoDB" id="9813021at2"/>
<dbReference type="EMBL" id="WMJX01000002">
    <property type="protein sequence ID" value="MTG96916.1"/>
    <property type="molecule type" value="Genomic_DNA"/>
</dbReference>
<evidence type="ECO:0000313" key="2">
    <source>
        <dbReference type="Proteomes" id="UP000438760"/>
    </source>
</evidence>
<reference evidence="1 2" key="1">
    <citation type="submission" date="2019-11" db="EMBL/GenBank/DDBJ databases">
        <title>Genome of Strain BIT-d1.</title>
        <authorList>
            <person name="Yang Y."/>
        </authorList>
    </citation>
    <scope>NUCLEOTIDE SEQUENCE [LARGE SCALE GENOMIC DNA]</scope>
    <source>
        <strain evidence="1 2">BIT-d1</strain>
    </source>
</reference>
<accession>A0A6I3LH68</accession>
<dbReference type="InterPro" id="IPR006597">
    <property type="entry name" value="Sel1-like"/>
</dbReference>
<protein>
    <submittedName>
        <fullName evidence="1">Sel1 repeat family protein</fullName>
    </submittedName>
</protein>
<name>A0A6I3LH68_9FLAO</name>
<evidence type="ECO:0000313" key="1">
    <source>
        <dbReference type="EMBL" id="MTG96916.1"/>
    </source>
</evidence>
<dbReference type="InterPro" id="IPR050767">
    <property type="entry name" value="Sel1_AlgK"/>
</dbReference>
<dbReference type="RefSeq" id="WP_155090965.1">
    <property type="nucleotide sequence ID" value="NZ_WMJX01000002.1"/>
</dbReference>
<dbReference type="AlphaFoldDB" id="A0A6I3LH68"/>
<dbReference type="PANTHER" id="PTHR11102">
    <property type="entry name" value="SEL-1-LIKE PROTEIN"/>
    <property type="match status" value="1"/>
</dbReference>
<dbReference type="SMART" id="SM00671">
    <property type="entry name" value="SEL1"/>
    <property type="match status" value="16"/>
</dbReference>
<dbReference type="Proteomes" id="UP000438760">
    <property type="component" value="Unassembled WGS sequence"/>
</dbReference>
<keyword evidence="2" id="KW-1185">Reference proteome</keyword>
<dbReference type="Pfam" id="PF08238">
    <property type="entry name" value="Sel1"/>
    <property type="match status" value="13"/>
</dbReference>
<comment type="caution">
    <text evidence="1">The sequence shown here is derived from an EMBL/GenBank/DDBJ whole genome shotgun (WGS) entry which is preliminary data.</text>
</comment>
<organism evidence="1 2">
    <name type="scientific">Myroides albus</name>
    <dbReference type="NCBI Taxonomy" id="2562892"/>
    <lineage>
        <taxon>Bacteria</taxon>
        <taxon>Pseudomonadati</taxon>
        <taxon>Bacteroidota</taxon>
        <taxon>Flavobacteriia</taxon>
        <taxon>Flavobacteriales</taxon>
        <taxon>Flavobacteriaceae</taxon>
        <taxon>Myroides</taxon>
    </lineage>
</organism>
<dbReference type="InterPro" id="IPR011990">
    <property type="entry name" value="TPR-like_helical_dom_sf"/>
</dbReference>